<dbReference type="PROSITE" id="PS00437">
    <property type="entry name" value="CATALASE_1"/>
    <property type="match status" value="1"/>
</dbReference>
<evidence type="ECO:0000256" key="10">
    <source>
        <dbReference type="ARBA" id="ARBA00023140"/>
    </source>
</evidence>
<dbReference type="PRINTS" id="PR00067">
    <property type="entry name" value="CATALASE"/>
</dbReference>
<dbReference type="InterPro" id="IPR011614">
    <property type="entry name" value="Catalase_core"/>
</dbReference>
<evidence type="ECO:0000256" key="6">
    <source>
        <dbReference type="ARBA" id="ARBA00022617"/>
    </source>
</evidence>
<dbReference type="EC" id="1.11.1.6" evidence="13"/>
<evidence type="ECO:0000256" key="1">
    <source>
        <dbReference type="ARBA" id="ARBA00001937"/>
    </source>
</evidence>
<evidence type="ECO:0000256" key="7">
    <source>
        <dbReference type="ARBA" id="ARBA00022723"/>
    </source>
</evidence>
<gene>
    <name evidence="17" type="ORF">PECUL_23A017119</name>
</gene>
<accession>A0AAD1WX41</accession>
<keyword evidence="5 13" id="KW-0575">Peroxidase</keyword>
<dbReference type="GO" id="GO:0020037">
    <property type="term" value="F:heme binding"/>
    <property type="evidence" value="ECO:0007669"/>
    <property type="project" value="InterPro"/>
</dbReference>
<comment type="similarity">
    <text evidence="3 13">Belongs to the catalase family.</text>
</comment>
<dbReference type="InterPro" id="IPR040333">
    <property type="entry name" value="Catalase_3"/>
</dbReference>
<dbReference type="FunFam" id="2.40.180.10:FF:000001">
    <property type="entry name" value="Catalase"/>
    <property type="match status" value="1"/>
</dbReference>
<evidence type="ECO:0000256" key="13">
    <source>
        <dbReference type="RuleBase" id="RU000498"/>
    </source>
</evidence>
<keyword evidence="18" id="KW-1185">Reference proteome</keyword>
<keyword evidence="8 13" id="KW-0560">Oxidoreductase</keyword>
<evidence type="ECO:0000313" key="17">
    <source>
        <dbReference type="EMBL" id="CAH2325802.1"/>
    </source>
</evidence>
<feature type="domain" description="Catalase core" evidence="16">
    <location>
        <begin position="172"/>
        <end position="558"/>
    </location>
</feature>
<evidence type="ECO:0000256" key="15">
    <source>
        <dbReference type="SAM" id="MobiDB-lite"/>
    </source>
</evidence>
<dbReference type="GO" id="GO:0005782">
    <property type="term" value="C:peroxisomal matrix"/>
    <property type="evidence" value="ECO:0007669"/>
    <property type="project" value="UniProtKB-SubCell"/>
</dbReference>
<keyword evidence="7 13" id="KW-0479">Metal-binding</keyword>
<evidence type="ECO:0000256" key="12">
    <source>
        <dbReference type="ARBA" id="ARBA00049254"/>
    </source>
</evidence>
<protein>
    <recommendedName>
        <fullName evidence="4 13">Catalase</fullName>
        <ecNumber evidence="13">1.11.1.6</ecNumber>
    </recommendedName>
</protein>
<dbReference type="SUPFAM" id="SSF56634">
    <property type="entry name" value="Heme-dependent catalase-like"/>
    <property type="match status" value="2"/>
</dbReference>
<dbReference type="EMBL" id="OW240923">
    <property type="protein sequence ID" value="CAH2325802.1"/>
    <property type="molecule type" value="Genomic_DNA"/>
</dbReference>
<dbReference type="Proteomes" id="UP001295444">
    <property type="component" value="Chromosome 12"/>
</dbReference>
<comment type="function">
    <text evidence="14">Catalyzes the degradation of hydrogen peroxide (H(2)O(2)) generated by peroxisomal oxidases to water and oxygen, thereby protecting cells from the toxic effects of hydrogen peroxide.</text>
</comment>
<evidence type="ECO:0000256" key="9">
    <source>
        <dbReference type="ARBA" id="ARBA00023004"/>
    </source>
</evidence>
<name>A0AAD1WX41_PELCU</name>
<dbReference type="GO" id="GO:0046872">
    <property type="term" value="F:metal ion binding"/>
    <property type="evidence" value="ECO:0007669"/>
    <property type="project" value="UniProtKB-KW"/>
</dbReference>
<evidence type="ECO:0000256" key="4">
    <source>
        <dbReference type="ARBA" id="ARBA00014132"/>
    </source>
</evidence>
<dbReference type="PROSITE" id="PS00438">
    <property type="entry name" value="CATALASE_2"/>
    <property type="match status" value="2"/>
</dbReference>
<dbReference type="AlphaFoldDB" id="A0AAD1WX41"/>
<evidence type="ECO:0000256" key="5">
    <source>
        <dbReference type="ARBA" id="ARBA00022559"/>
    </source>
</evidence>
<keyword evidence="11 13" id="KW-0376">Hydrogen peroxide</keyword>
<evidence type="ECO:0000313" key="18">
    <source>
        <dbReference type="Proteomes" id="UP001295444"/>
    </source>
</evidence>
<sequence length="976" mass="110183">MQTPLSNSRRLFANMSSGKCTYVPSHQQKMSQENTTAKPETLTTNTGHPIGVATSSLTAGARGPILLQDMQFTEEMAHFSRERIPERVVHARGAAATTTLDIKKLHCSFLFQNMLSISQSPNGCSRARPPWSQERASPLRTSLAIPSFGDMAVASVNVAVLLCVTGMGIGVWTWGGTPVCDKIAEFRSTGSRGPILLQDMQFTEEMAHFSRERIPERVVHARGAGAFGYFEVTNDITQYCKAKMFEKIGKRTPIAVRFSTTTGEAGSADTLRDTRGFAVKFYTEQGNWDIVGNNSPVFFIRDPILFPLLTHAQRRNPQTFTKDPNAFWDFMTLRPESLHELSMMFTERGIPDGYRHINGFGNHAFKLVNASGKAVYCKFHYKTNQGIKNLTPEKAAELAGSDPDYALRDLFKAIEKRDFPSWTLYIQVMSFREAEQLPYNPFDITKVWYQSDFPLIPVGTMVLNRNPVNHFAEIEQLAFQPRNLLPGIEPSPDKMLHGRLFAYPDAQRYRLGVNYAQIPVNCPHNTKVANYERDGRMAMGNNQGNKPNYYPNSFGGPEPDPQYRNNVFKVSGDVDRYEDKDDYVIQVRKFYMDVLNEEERQNLCKNIASNLGQANQTIQARAVKLFNNINFDYGTRIQDELDKLKAQNEKKPAVNGRGVHRGDIHLYDIPQTEQTNRSMASTRSRQTSLSPNAHFGLHVANCHCLHTYCTLLTIFTLTVPGSLSLFSHSLYLTHCHYFHTHCTWLTVTVFTLTVPGSLSLSHTHCTWLTVTVFTLTVPGSLSLFSHSLHLAHCHCVHTHCTWLTVTISHSLYLAHCHYFHTHCTWLTVTVFTLTVPGSLSLFSHSLYLAHCHCVHTHCAWLTVTVFTLTVPGSLSLCSHSLYLTHCHYFHTHCTWLTVTIFTLTVPGSLSLSHTHCTWLILSLCVHTTYLHWLENDTDRQSHRPIHVPHRLLSRPIRCCPCGSGRGLRGVDIAAQR</sequence>
<dbReference type="PANTHER" id="PTHR11465">
    <property type="entry name" value="CATALASE"/>
    <property type="match status" value="1"/>
</dbReference>
<keyword evidence="6 13" id="KW-0349">Heme</keyword>
<evidence type="ECO:0000259" key="16">
    <source>
        <dbReference type="SMART" id="SM01060"/>
    </source>
</evidence>
<dbReference type="GO" id="GO:0004096">
    <property type="term" value="F:catalase activity"/>
    <property type="evidence" value="ECO:0007669"/>
    <property type="project" value="UniProtKB-EC"/>
</dbReference>
<dbReference type="InterPro" id="IPR018028">
    <property type="entry name" value="Catalase"/>
</dbReference>
<dbReference type="PANTHER" id="PTHR11465:SF68">
    <property type="entry name" value="CATALASE"/>
    <property type="match status" value="1"/>
</dbReference>
<dbReference type="GO" id="GO:0005739">
    <property type="term" value="C:mitochondrion"/>
    <property type="evidence" value="ECO:0007669"/>
    <property type="project" value="TreeGrafter"/>
</dbReference>
<dbReference type="InterPro" id="IPR020835">
    <property type="entry name" value="Catalase_sf"/>
</dbReference>
<dbReference type="SMART" id="SM01060">
    <property type="entry name" value="Catalase"/>
    <property type="match status" value="1"/>
</dbReference>
<evidence type="ECO:0000256" key="3">
    <source>
        <dbReference type="ARBA" id="ARBA00005329"/>
    </source>
</evidence>
<dbReference type="CDD" id="cd08156">
    <property type="entry name" value="catalase_clade_3"/>
    <property type="match status" value="1"/>
</dbReference>
<evidence type="ECO:0000256" key="8">
    <source>
        <dbReference type="ARBA" id="ARBA00023002"/>
    </source>
</evidence>
<dbReference type="PROSITE" id="PS51402">
    <property type="entry name" value="CATALASE_3"/>
    <property type="match status" value="2"/>
</dbReference>
<comment type="cofactor">
    <cofactor evidence="1">
        <name>NADP(+)</name>
        <dbReference type="ChEBI" id="CHEBI:58349"/>
    </cofactor>
</comment>
<comment type="catalytic activity">
    <reaction evidence="12 13">
        <text>2 H2O2 = O2 + 2 H2O</text>
        <dbReference type="Rhea" id="RHEA:20309"/>
        <dbReference type="ChEBI" id="CHEBI:15377"/>
        <dbReference type="ChEBI" id="CHEBI:15379"/>
        <dbReference type="ChEBI" id="CHEBI:16240"/>
        <dbReference type="EC" id="1.11.1.6"/>
    </reaction>
</comment>
<reference evidence="17" key="1">
    <citation type="submission" date="2022-03" db="EMBL/GenBank/DDBJ databases">
        <authorList>
            <person name="Alioto T."/>
            <person name="Alioto T."/>
            <person name="Gomez Garrido J."/>
        </authorList>
    </citation>
    <scope>NUCLEOTIDE SEQUENCE</scope>
</reference>
<proteinExistence type="inferred from homology"/>
<dbReference type="Gene3D" id="2.40.180.10">
    <property type="entry name" value="Catalase core domain"/>
    <property type="match status" value="2"/>
</dbReference>
<dbReference type="InterPro" id="IPR024708">
    <property type="entry name" value="Catalase_AS"/>
</dbReference>
<dbReference type="InterPro" id="IPR010582">
    <property type="entry name" value="Catalase_immune_responsive"/>
</dbReference>
<dbReference type="GO" id="GO:0042542">
    <property type="term" value="P:response to hydrogen peroxide"/>
    <property type="evidence" value="ECO:0007669"/>
    <property type="project" value="TreeGrafter"/>
</dbReference>
<keyword evidence="9 13" id="KW-0408">Iron</keyword>
<feature type="region of interest" description="Disordered" evidence="15">
    <location>
        <begin position="25"/>
        <end position="48"/>
    </location>
</feature>
<evidence type="ECO:0000256" key="14">
    <source>
        <dbReference type="RuleBase" id="RU004142"/>
    </source>
</evidence>
<evidence type="ECO:0000256" key="2">
    <source>
        <dbReference type="ARBA" id="ARBA00004253"/>
    </source>
</evidence>
<dbReference type="Pfam" id="PF06628">
    <property type="entry name" value="Catalase-rel"/>
    <property type="match status" value="1"/>
</dbReference>
<comment type="subcellular location">
    <subcellularLocation>
        <location evidence="2">Peroxisome matrix</location>
    </subcellularLocation>
</comment>
<dbReference type="GO" id="GO:0042744">
    <property type="term" value="P:hydrogen peroxide catabolic process"/>
    <property type="evidence" value="ECO:0007669"/>
    <property type="project" value="UniProtKB-KW"/>
</dbReference>
<dbReference type="InterPro" id="IPR002226">
    <property type="entry name" value="Catalase_haem_BS"/>
</dbReference>
<organism evidence="17 18">
    <name type="scientific">Pelobates cultripes</name>
    <name type="common">Western spadefoot toad</name>
    <dbReference type="NCBI Taxonomy" id="61616"/>
    <lineage>
        <taxon>Eukaryota</taxon>
        <taxon>Metazoa</taxon>
        <taxon>Chordata</taxon>
        <taxon>Craniata</taxon>
        <taxon>Vertebrata</taxon>
        <taxon>Euteleostomi</taxon>
        <taxon>Amphibia</taxon>
        <taxon>Batrachia</taxon>
        <taxon>Anura</taxon>
        <taxon>Pelobatoidea</taxon>
        <taxon>Pelobatidae</taxon>
        <taxon>Pelobates</taxon>
    </lineage>
</organism>
<dbReference type="Pfam" id="PF00199">
    <property type="entry name" value="Catalase"/>
    <property type="match status" value="2"/>
</dbReference>
<evidence type="ECO:0000256" key="11">
    <source>
        <dbReference type="ARBA" id="ARBA00023324"/>
    </source>
</evidence>
<keyword evidence="10" id="KW-0576">Peroxisome</keyword>